<evidence type="ECO:0000313" key="1">
    <source>
        <dbReference type="EMBL" id="NMY08518.1"/>
    </source>
</evidence>
<name>A0A7Y1A3I8_PSEVE</name>
<protein>
    <submittedName>
        <fullName evidence="1">DUF1799 domain-containing protein</fullName>
    </submittedName>
</protein>
<accession>A0A7Y1A3I8</accession>
<dbReference type="RefSeq" id="WP_046489938.1">
    <property type="nucleotide sequence ID" value="NZ_JAAQWG010000010.1"/>
</dbReference>
<comment type="caution">
    <text evidence="1">The sequence shown here is derived from an EMBL/GenBank/DDBJ whole genome shotgun (WGS) entry which is preliminary data.</text>
</comment>
<dbReference type="InterPro" id="IPR014915">
    <property type="entry name" value="Phage_TLS_TfmB"/>
</dbReference>
<organism evidence="1 2">
    <name type="scientific">Pseudomonas veronii</name>
    <dbReference type="NCBI Taxonomy" id="76761"/>
    <lineage>
        <taxon>Bacteria</taxon>
        <taxon>Pseudomonadati</taxon>
        <taxon>Pseudomonadota</taxon>
        <taxon>Gammaproteobacteria</taxon>
        <taxon>Pseudomonadales</taxon>
        <taxon>Pseudomonadaceae</taxon>
        <taxon>Pseudomonas</taxon>
    </lineage>
</organism>
<proteinExistence type="predicted"/>
<dbReference type="Pfam" id="PF08809">
    <property type="entry name" value="DUF1799"/>
    <property type="match status" value="1"/>
</dbReference>
<evidence type="ECO:0000313" key="2">
    <source>
        <dbReference type="Proteomes" id="UP000537729"/>
    </source>
</evidence>
<reference evidence="1 2" key="1">
    <citation type="journal article" date="2020" name="Front. Microbiol.">
        <title>Genetic Organization of the aprX-lipA2 Operon Affects the Proteolytic Potential of Pseudomonas Species in Milk.</title>
        <authorList>
            <person name="Maier C."/>
            <person name="Huptas C."/>
            <person name="von Neubeck M."/>
            <person name="Scherer S."/>
            <person name="Wenning M."/>
            <person name="Lucking G."/>
        </authorList>
    </citation>
    <scope>NUCLEOTIDE SEQUENCE [LARGE SCALE GENOMIC DNA]</scope>
    <source>
        <strain evidence="1 2">DSM 16272</strain>
    </source>
</reference>
<dbReference type="EMBL" id="JAAQWG010000010">
    <property type="protein sequence ID" value="NMY08518.1"/>
    <property type="molecule type" value="Genomic_DNA"/>
</dbReference>
<dbReference type="AlphaFoldDB" id="A0A7Y1A3I8"/>
<dbReference type="Proteomes" id="UP000537729">
    <property type="component" value="Unassembled WGS sequence"/>
</dbReference>
<gene>
    <name evidence="1" type="ORF">HBO38_08655</name>
</gene>
<sequence>MYEPSAPAEQLTLFGLSPEDLDGDVEVWPENWPAFRLFNAMSTQWRTGACGATGLDYTAISNVAELIGIKKKQLREIFPDLQVMEAEALLVMSEQKE</sequence>